<comment type="caution">
    <text evidence="3">The sequence shown here is derived from an EMBL/GenBank/DDBJ whole genome shotgun (WGS) entry which is preliminary data.</text>
</comment>
<dbReference type="AlphaFoldDB" id="A0AAN6FCR9"/>
<name>A0AAN6FCR9_9PEZI</name>
<feature type="region of interest" description="Disordered" evidence="1">
    <location>
        <begin position="271"/>
        <end position="398"/>
    </location>
</feature>
<dbReference type="PROSITE" id="PS00028">
    <property type="entry name" value="ZINC_FINGER_C2H2_1"/>
    <property type="match status" value="1"/>
</dbReference>
<dbReference type="SMART" id="SM00355">
    <property type="entry name" value="ZnF_C2H2"/>
    <property type="match status" value="5"/>
</dbReference>
<dbReference type="Proteomes" id="UP001168146">
    <property type="component" value="Unassembled WGS sequence"/>
</dbReference>
<protein>
    <recommendedName>
        <fullName evidence="2">C2H2-type domain-containing protein</fullName>
    </recommendedName>
</protein>
<dbReference type="InterPro" id="IPR013087">
    <property type="entry name" value="Znf_C2H2_type"/>
</dbReference>
<feature type="compositionally biased region" description="Low complexity" evidence="1">
    <location>
        <begin position="380"/>
        <end position="396"/>
    </location>
</feature>
<feature type="compositionally biased region" description="Polar residues" evidence="1">
    <location>
        <begin position="335"/>
        <end position="364"/>
    </location>
</feature>
<organism evidence="3 4">
    <name type="scientific">Friedmanniomyces endolithicus</name>
    <dbReference type="NCBI Taxonomy" id="329885"/>
    <lineage>
        <taxon>Eukaryota</taxon>
        <taxon>Fungi</taxon>
        <taxon>Dikarya</taxon>
        <taxon>Ascomycota</taxon>
        <taxon>Pezizomycotina</taxon>
        <taxon>Dothideomycetes</taxon>
        <taxon>Dothideomycetidae</taxon>
        <taxon>Mycosphaerellales</taxon>
        <taxon>Teratosphaeriaceae</taxon>
        <taxon>Friedmanniomyces</taxon>
    </lineage>
</organism>
<dbReference type="EMBL" id="JASUXU010000077">
    <property type="protein sequence ID" value="KAK0310246.1"/>
    <property type="molecule type" value="Genomic_DNA"/>
</dbReference>
<feature type="domain" description="C2H2-type" evidence="2">
    <location>
        <begin position="89"/>
        <end position="110"/>
    </location>
</feature>
<evidence type="ECO:0000259" key="2">
    <source>
        <dbReference type="PROSITE" id="PS00028"/>
    </source>
</evidence>
<dbReference type="Gene3D" id="3.30.160.60">
    <property type="entry name" value="Classic Zinc Finger"/>
    <property type="match status" value="1"/>
</dbReference>
<proteinExistence type="predicted"/>
<feature type="compositionally biased region" description="Low complexity" evidence="1">
    <location>
        <begin position="317"/>
        <end position="328"/>
    </location>
</feature>
<evidence type="ECO:0000313" key="3">
    <source>
        <dbReference type="EMBL" id="KAK0310246.1"/>
    </source>
</evidence>
<evidence type="ECO:0000256" key="1">
    <source>
        <dbReference type="SAM" id="MobiDB-lite"/>
    </source>
</evidence>
<dbReference type="Pfam" id="PF24666">
    <property type="entry name" value="zf-C2H2_fungi_2"/>
    <property type="match status" value="1"/>
</dbReference>
<evidence type="ECO:0000313" key="4">
    <source>
        <dbReference type="Proteomes" id="UP001168146"/>
    </source>
</evidence>
<gene>
    <name evidence="3" type="ORF">LTR82_014928</name>
</gene>
<accession>A0AAN6FCR9</accession>
<reference evidence="3" key="1">
    <citation type="submission" date="2021-12" db="EMBL/GenBank/DDBJ databases">
        <title>Black yeast isolated from Biological Soil Crust.</title>
        <authorList>
            <person name="Kurbessoian T."/>
        </authorList>
    </citation>
    <scope>NUCLEOTIDE SEQUENCE</scope>
    <source>
        <strain evidence="3">CCFEE 5208</strain>
    </source>
</reference>
<sequence length="549" mass="61062">MASTLLSGQEIVTTRKVPCTYPRCQQRFVSTEEMRRHKKLAPEHDYCKKCDVDCADWEELLQHKVSVMDDFFRHRHSLGPDAKCAHITCEFCGEDFKSFGGRRGHRDQMHPADQEIRCSGCEALFTRAGNFVAHLEGGDCPEISPYEFRASIIHKHLLREIFKDPGEFNARMEACRVDLGLPAMPGSSVTDVTEGEEPEEGGVGLLDEVHAEQKTGYRALEPDVENSFARPVCETWPRLPGLQMPELSLAMRSMSFTTDTCSLNGSEAAASDVTSRRGGLKVLTESTRSDPWPSLGSPIGVTSPTSDSSHSRPWPYVSSSTSTASVASHGEDDTISNPASDTTTVNYPTTKKPTAAWTGQTTKTLFKPTRPNPPASNPSTTLLTRPQQHLQPQPQQASNNSTNFLYLRFYDPSSPDYLPTRFYNPRLSTFSCPFPACDPEECQYDSLSDLELHFQHWHLSPRFVCPMCLKQFGSAGAQVAHMEGAVRCRVKEGKDYRLVLDEITGGFLKATRVEEPLIYQVQQALVVAGQKARNGVMKVEYQAKLPGEQ</sequence>